<dbReference type="GO" id="GO:0008757">
    <property type="term" value="F:S-adenosylmethionine-dependent methyltransferase activity"/>
    <property type="evidence" value="ECO:0007669"/>
    <property type="project" value="InterPro"/>
</dbReference>
<evidence type="ECO:0000259" key="1">
    <source>
        <dbReference type="Pfam" id="PF08241"/>
    </source>
</evidence>
<dbReference type="STRING" id="28066.RF819_01730"/>
<dbReference type="Gene3D" id="3.40.50.150">
    <property type="entry name" value="Vaccinia Virus protein VP39"/>
    <property type="match status" value="1"/>
</dbReference>
<proteinExistence type="predicted"/>
<feature type="domain" description="Methyltransferase type 11" evidence="1">
    <location>
        <begin position="76"/>
        <end position="125"/>
    </location>
</feature>
<dbReference type="Pfam" id="PF08241">
    <property type="entry name" value="Methyltransf_11"/>
    <property type="match status" value="1"/>
</dbReference>
<dbReference type="AlphaFoldDB" id="A0A1T1ANV1"/>
<evidence type="ECO:0000313" key="2">
    <source>
        <dbReference type="EMBL" id="OOV05598.1"/>
    </source>
</evidence>
<comment type="caution">
    <text evidence="2">The sequence shown here is derived from an EMBL/GenBank/DDBJ whole genome shotgun (WGS) entry which is preliminary data.</text>
</comment>
<accession>A0A1T1ANV1</accession>
<keyword evidence="2" id="KW-0489">Methyltransferase</keyword>
<name>A0A1T1ANV1_RHOFE</name>
<gene>
    <name evidence="2" type="ORF">RF819_01730</name>
</gene>
<dbReference type="OrthoDB" id="6191410at2"/>
<dbReference type="CDD" id="cd02440">
    <property type="entry name" value="AdoMet_MTases"/>
    <property type="match status" value="1"/>
</dbReference>
<dbReference type="GO" id="GO:0032259">
    <property type="term" value="P:methylation"/>
    <property type="evidence" value="ECO:0007669"/>
    <property type="project" value="UniProtKB-KW"/>
</dbReference>
<keyword evidence="2" id="KW-0808">Transferase</keyword>
<dbReference type="InterPro" id="IPR013216">
    <property type="entry name" value="Methyltransf_11"/>
</dbReference>
<organism evidence="2 3">
    <name type="scientific">Rhodoferax fermentans</name>
    <dbReference type="NCBI Taxonomy" id="28066"/>
    <lineage>
        <taxon>Bacteria</taxon>
        <taxon>Pseudomonadati</taxon>
        <taxon>Pseudomonadota</taxon>
        <taxon>Betaproteobacteria</taxon>
        <taxon>Burkholderiales</taxon>
        <taxon>Comamonadaceae</taxon>
        <taxon>Rhodoferax</taxon>
    </lineage>
</organism>
<dbReference type="Proteomes" id="UP000190750">
    <property type="component" value="Unassembled WGS sequence"/>
</dbReference>
<protein>
    <submittedName>
        <fullName evidence="2">SAM-dependent methyltransferase</fullName>
    </submittedName>
</protein>
<keyword evidence="3" id="KW-1185">Reference proteome</keyword>
<sequence>MHDWLASPPGQYLLAWERVQMAQAVANVFGYHALQLGLPELDALEANRMPHRWLATPTPAEATILPQESATSPRVALVTDFSALPFSANSLDLVVMPHALELSADPHGVLREVARVLVPEGRVVICGLNPLSMWGFCQRRPNWFSWMGAQRLLLPSAGECIGYLRLRDWLSLLNLEIEDSQFGCYRPACSSQAWLQRFNWMDKAGARWWPILGSVYCLVAVKRVRSMTLINPARKAVRRLAVAPVTVANSSGNMRATGQNDIQT</sequence>
<reference evidence="2 3" key="1">
    <citation type="submission" date="2017-01" db="EMBL/GenBank/DDBJ databases">
        <title>Genome sequencing of Rhodoferax fermentans JCM 7819.</title>
        <authorList>
            <person name="Kim Y.J."/>
            <person name="Farh M.E.-A."/>
            <person name="Yang D.-C."/>
        </authorList>
    </citation>
    <scope>NUCLEOTIDE SEQUENCE [LARGE SCALE GENOMIC DNA]</scope>
    <source>
        <strain evidence="2 3">JCM 7819</strain>
    </source>
</reference>
<dbReference type="EMBL" id="MTJN01000002">
    <property type="protein sequence ID" value="OOV05598.1"/>
    <property type="molecule type" value="Genomic_DNA"/>
</dbReference>
<dbReference type="InterPro" id="IPR029063">
    <property type="entry name" value="SAM-dependent_MTases_sf"/>
</dbReference>
<evidence type="ECO:0000313" key="3">
    <source>
        <dbReference type="Proteomes" id="UP000190750"/>
    </source>
</evidence>
<dbReference type="SUPFAM" id="SSF53335">
    <property type="entry name" value="S-adenosyl-L-methionine-dependent methyltransferases"/>
    <property type="match status" value="1"/>
</dbReference>